<organism evidence="3 4">
    <name type="scientific">Urochloa decumbens</name>
    <dbReference type="NCBI Taxonomy" id="240449"/>
    <lineage>
        <taxon>Eukaryota</taxon>
        <taxon>Viridiplantae</taxon>
        <taxon>Streptophyta</taxon>
        <taxon>Embryophyta</taxon>
        <taxon>Tracheophyta</taxon>
        <taxon>Spermatophyta</taxon>
        <taxon>Magnoliopsida</taxon>
        <taxon>Liliopsida</taxon>
        <taxon>Poales</taxon>
        <taxon>Poaceae</taxon>
        <taxon>PACMAD clade</taxon>
        <taxon>Panicoideae</taxon>
        <taxon>Panicodae</taxon>
        <taxon>Paniceae</taxon>
        <taxon>Melinidinae</taxon>
        <taxon>Urochloa</taxon>
    </lineage>
</organism>
<keyword evidence="1" id="KW-0812">Transmembrane</keyword>
<evidence type="ECO:0000313" key="4">
    <source>
        <dbReference type="Proteomes" id="UP001497457"/>
    </source>
</evidence>
<feature type="transmembrane region" description="Helical" evidence="1">
    <location>
        <begin position="132"/>
        <end position="152"/>
    </location>
</feature>
<proteinExistence type="predicted"/>
<feature type="transmembrane region" description="Helical" evidence="1">
    <location>
        <begin position="39"/>
        <end position="55"/>
    </location>
</feature>
<dbReference type="EMBL" id="OZ075132">
    <property type="protein sequence ID" value="CAL4985397.1"/>
    <property type="molecule type" value="Genomic_DNA"/>
</dbReference>
<evidence type="ECO:0000256" key="1">
    <source>
        <dbReference type="SAM" id="Phobius"/>
    </source>
</evidence>
<feature type="transmembrane region" description="Helical" evidence="1">
    <location>
        <begin position="159"/>
        <end position="177"/>
    </location>
</feature>
<gene>
    <name evidence="2" type="ORF">URODEC1_LOCUS56409</name>
    <name evidence="3" type="ORF">URODEC1_LOCUS57932</name>
</gene>
<name>A0ABC9AT22_9POAL</name>
<keyword evidence="1" id="KW-0472">Membrane</keyword>
<keyword evidence="1" id="KW-1133">Transmembrane helix</keyword>
<feature type="transmembrane region" description="Helical" evidence="1">
    <location>
        <begin position="104"/>
        <end position="126"/>
    </location>
</feature>
<dbReference type="AlphaFoldDB" id="A0ABC9AT22"/>
<dbReference type="Proteomes" id="UP001497457">
    <property type="component" value="Chromosome 21rd"/>
</dbReference>
<protein>
    <submittedName>
        <fullName evidence="3">Uncharacterized protein</fullName>
    </submittedName>
</protein>
<accession>A0ABC9AT22</accession>
<keyword evidence="4" id="KW-1185">Reference proteome</keyword>
<feature type="transmembrane region" description="Helical" evidence="1">
    <location>
        <begin position="67"/>
        <end position="92"/>
    </location>
</feature>
<reference evidence="3" key="1">
    <citation type="submission" date="2024-10" db="EMBL/GenBank/DDBJ databases">
        <authorList>
            <person name="Ryan C."/>
        </authorList>
    </citation>
    <scope>NUCLEOTIDE SEQUENCE [LARGE SCALE GENOMIC DNA]</scope>
</reference>
<dbReference type="EMBL" id="OZ075131">
    <property type="protein sequence ID" value="CAL4981990.1"/>
    <property type="molecule type" value="Genomic_DNA"/>
</dbReference>
<dbReference type="Proteomes" id="UP001497457">
    <property type="component" value="Chromosome 22rd"/>
</dbReference>
<evidence type="ECO:0000313" key="3">
    <source>
        <dbReference type="EMBL" id="CAL4985397.1"/>
    </source>
</evidence>
<evidence type="ECO:0000313" key="2">
    <source>
        <dbReference type="EMBL" id="CAL4981990.1"/>
    </source>
</evidence>
<sequence>MAIQSLRNGFNGLLINDHEIDPSNMTPEMKKGIRDRRMKLYKLICYCGVAMVMWIDKAALLNSVYQYSHIAAQICMVYLTVALLSMLLGIIASSFPDSAPFAMAVAWNGTWQVFMFLIMFIHLSIVKVYPELLHLTVSFIFTSVLFSIYWSFCTRDPAVGLFYLLKFTFPLFLVYRLKFSLLLTNNQVRLVEAAHHE</sequence>